<dbReference type="AlphaFoldDB" id="A0A948T1V3"/>
<keyword evidence="1" id="KW-0812">Transmembrane</keyword>
<evidence type="ECO:0000313" key="2">
    <source>
        <dbReference type="EMBL" id="MBU3805519.1"/>
    </source>
</evidence>
<proteinExistence type="predicted"/>
<keyword evidence="1" id="KW-0472">Membrane</keyword>
<protein>
    <submittedName>
        <fullName evidence="2">Uncharacterized protein</fullName>
    </submittedName>
</protein>
<dbReference type="Proteomes" id="UP000713596">
    <property type="component" value="Unassembled WGS sequence"/>
</dbReference>
<evidence type="ECO:0000313" key="3">
    <source>
        <dbReference type="Proteomes" id="UP000713596"/>
    </source>
</evidence>
<keyword evidence="1" id="KW-1133">Transmembrane helix</keyword>
<reference evidence="2" key="2">
    <citation type="submission" date="2021-04" db="EMBL/GenBank/DDBJ databases">
        <authorList>
            <person name="Gilroy R."/>
        </authorList>
    </citation>
    <scope>NUCLEOTIDE SEQUENCE</scope>
    <source>
        <strain evidence="2">B5_2728</strain>
    </source>
</reference>
<accession>A0A948T1V3</accession>
<reference evidence="2" key="1">
    <citation type="journal article" date="2021" name="PeerJ">
        <title>Extensive microbial diversity within the chicken gut microbiome revealed by metagenomics and culture.</title>
        <authorList>
            <person name="Gilroy R."/>
            <person name="Ravi A."/>
            <person name="Getino M."/>
            <person name="Pursley I."/>
            <person name="Horton D.L."/>
            <person name="Alikhan N.F."/>
            <person name="Baker D."/>
            <person name="Gharbi K."/>
            <person name="Hall N."/>
            <person name="Watson M."/>
            <person name="Adriaenssens E.M."/>
            <person name="Foster-Nyarko E."/>
            <person name="Jarju S."/>
            <person name="Secka A."/>
            <person name="Antonio M."/>
            <person name="Oren A."/>
            <person name="Chaudhuri R.R."/>
            <person name="La Ragione R."/>
            <person name="Hildebrand F."/>
            <person name="Pallen M.J."/>
        </authorList>
    </citation>
    <scope>NUCLEOTIDE SEQUENCE</scope>
    <source>
        <strain evidence="2">B5_2728</strain>
    </source>
</reference>
<organism evidence="2 3">
    <name type="scientific">Candidatus Allofournierella pullistercoris</name>
    <dbReference type="NCBI Taxonomy" id="2838597"/>
    <lineage>
        <taxon>Bacteria</taxon>
        <taxon>Bacillati</taxon>
        <taxon>Bacillota</taxon>
        <taxon>Clostridia</taxon>
        <taxon>Eubacteriales</taxon>
        <taxon>Oscillospiraceae</taxon>
        <taxon>Allofournierella</taxon>
    </lineage>
</organism>
<name>A0A948T1V3_9FIRM</name>
<gene>
    <name evidence="2" type="ORF">H9882_01245</name>
</gene>
<evidence type="ECO:0000256" key="1">
    <source>
        <dbReference type="SAM" id="Phobius"/>
    </source>
</evidence>
<comment type="caution">
    <text evidence="2">The sequence shown here is derived from an EMBL/GenBank/DDBJ whole genome shotgun (WGS) entry which is preliminary data.</text>
</comment>
<dbReference type="EMBL" id="JAHLFP010000007">
    <property type="protein sequence ID" value="MBU3805519.1"/>
    <property type="molecule type" value="Genomic_DNA"/>
</dbReference>
<sequence length="211" mass="24841">MERLARQKVEQGVLDAFYFSEDYADQALQALQIERESLVRQGHDGFWYSIACLVGIYLCRTPYLLYFMGDAGLPYGQDTSWVTASIQQMEQDKRCIVANPVWNDCYKEAEQEADFQQGDFYYSKGFSDQCFLIPVEAYRQNIYGYIHPVTEQRYPVYGGNCFERRVGAYLHSTDYWRLTYAKATYIHKDVTRFSYLKQKLEDIRHRFSSKG</sequence>
<feature type="transmembrane region" description="Helical" evidence="1">
    <location>
        <begin position="46"/>
        <end position="67"/>
    </location>
</feature>